<comment type="caution">
    <text evidence="2">The sequence shown here is derived from an EMBL/GenBank/DDBJ whole genome shotgun (WGS) entry which is preliminary data.</text>
</comment>
<organism evidence="2 3">
    <name type="scientific">Phascolomyces articulosus</name>
    <dbReference type="NCBI Taxonomy" id="60185"/>
    <lineage>
        <taxon>Eukaryota</taxon>
        <taxon>Fungi</taxon>
        <taxon>Fungi incertae sedis</taxon>
        <taxon>Mucoromycota</taxon>
        <taxon>Mucoromycotina</taxon>
        <taxon>Mucoromycetes</taxon>
        <taxon>Mucorales</taxon>
        <taxon>Lichtheimiaceae</taxon>
        <taxon>Phascolomyces</taxon>
    </lineage>
</organism>
<accession>A0AAD5JTG5</accession>
<gene>
    <name evidence="2" type="ORF">BDA99DRAFT_552826</name>
</gene>
<dbReference type="AlphaFoldDB" id="A0AAD5JTG5"/>
<name>A0AAD5JTG5_9FUNG</name>
<feature type="chain" id="PRO_5042297603" evidence="1">
    <location>
        <begin position="19"/>
        <end position="202"/>
    </location>
</feature>
<dbReference type="EMBL" id="JAIXMP010000027">
    <property type="protein sequence ID" value="KAI9252971.1"/>
    <property type="molecule type" value="Genomic_DNA"/>
</dbReference>
<protein>
    <submittedName>
        <fullName evidence="2">Uncharacterized protein</fullName>
    </submittedName>
</protein>
<proteinExistence type="predicted"/>
<reference evidence="2" key="1">
    <citation type="journal article" date="2022" name="IScience">
        <title>Evolution of zygomycete secretomes and the origins of terrestrial fungal ecologies.</title>
        <authorList>
            <person name="Chang Y."/>
            <person name="Wang Y."/>
            <person name="Mondo S."/>
            <person name="Ahrendt S."/>
            <person name="Andreopoulos W."/>
            <person name="Barry K."/>
            <person name="Beard J."/>
            <person name="Benny G.L."/>
            <person name="Blankenship S."/>
            <person name="Bonito G."/>
            <person name="Cuomo C."/>
            <person name="Desiro A."/>
            <person name="Gervers K.A."/>
            <person name="Hundley H."/>
            <person name="Kuo A."/>
            <person name="LaButti K."/>
            <person name="Lang B.F."/>
            <person name="Lipzen A."/>
            <person name="O'Donnell K."/>
            <person name="Pangilinan J."/>
            <person name="Reynolds N."/>
            <person name="Sandor L."/>
            <person name="Smith M.E."/>
            <person name="Tsang A."/>
            <person name="Grigoriev I.V."/>
            <person name="Stajich J.E."/>
            <person name="Spatafora J.W."/>
        </authorList>
    </citation>
    <scope>NUCLEOTIDE SEQUENCE</scope>
    <source>
        <strain evidence="2">RSA 2281</strain>
    </source>
</reference>
<evidence type="ECO:0000313" key="3">
    <source>
        <dbReference type="Proteomes" id="UP001209540"/>
    </source>
</evidence>
<sequence length="202" mass="21165">MIIKVLTTMTVMAVGVMAQMTAPMKNFNVTSPVSNGPYVAGQVLPCTYILFSEVDSSSLKLQIILEPASGHKSPASTTTGATSTNNTTMTIAQNADVSKTDASAKQNGNVTYYEHSINYNIPKTATPGNYQVVFNDLSTNTDLSVPIEIRPVSAAAPSNPSATGANGGEKSVFASAPSMHHQQLTITTLWALVIVAGVAIML</sequence>
<reference evidence="2" key="2">
    <citation type="submission" date="2023-02" db="EMBL/GenBank/DDBJ databases">
        <authorList>
            <consortium name="DOE Joint Genome Institute"/>
            <person name="Mondo S.J."/>
            <person name="Chang Y."/>
            <person name="Wang Y."/>
            <person name="Ahrendt S."/>
            <person name="Andreopoulos W."/>
            <person name="Barry K."/>
            <person name="Beard J."/>
            <person name="Benny G.L."/>
            <person name="Blankenship S."/>
            <person name="Bonito G."/>
            <person name="Cuomo C."/>
            <person name="Desiro A."/>
            <person name="Gervers K.A."/>
            <person name="Hundley H."/>
            <person name="Kuo A."/>
            <person name="LaButti K."/>
            <person name="Lang B.F."/>
            <person name="Lipzen A."/>
            <person name="O'Donnell K."/>
            <person name="Pangilinan J."/>
            <person name="Reynolds N."/>
            <person name="Sandor L."/>
            <person name="Smith M.W."/>
            <person name="Tsang A."/>
            <person name="Grigoriev I.V."/>
            <person name="Stajich J.E."/>
            <person name="Spatafora J.W."/>
        </authorList>
    </citation>
    <scope>NUCLEOTIDE SEQUENCE</scope>
    <source>
        <strain evidence="2">RSA 2281</strain>
    </source>
</reference>
<evidence type="ECO:0000313" key="2">
    <source>
        <dbReference type="EMBL" id="KAI9252971.1"/>
    </source>
</evidence>
<keyword evidence="3" id="KW-1185">Reference proteome</keyword>
<feature type="signal peptide" evidence="1">
    <location>
        <begin position="1"/>
        <end position="18"/>
    </location>
</feature>
<evidence type="ECO:0000256" key="1">
    <source>
        <dbReference type="SAM" id="SignalP"/>
    </source>
</evidence>
<keyword evidence="1" id="KW-0732">Signal</keyword>
<dbReference type="Proteomes" id="UP001209540">
    <property type="component" value="Unassembled WGS sequence"/>
</dbReference>